<evidence type="ECO:0000256" key="1">
    <source>
        <dbReference type="SAM" id="MobiDB-lite"/>
    </source>
</evidence>
<sequence length="233" mass="23962">MNDTMAAAANQTSLLAGSSYGLLTGIHLGLMLVFAVLVIIAIGYGVRLKRRRVQADKEVAENAAEAGVPTQPAAEPGDSLPADARSAETPAAAQGVPRAAAPEPTRFVPVDTRDDEPGDRDDDHAEPIVAAAPLTASPAAEAASHPAPARASGPADGPVTQLKGLGPKVTARLAELGITTVGQIAALSDDQAEALDAELGSFRGRMARDRWIEQARFLAAGDRAGFESVFGKL</sequence>
<feature type="transmembrane region" description="Helical" evidence="2">
    <location>
        <begin position="20"/>
        <end position="44"/>
    </location>
</feature>
<keyword evidence="3" id="KW-0255">Endonuclease</keyword>
<evidence type="ECO:0000313" key="4">
    <source>
        <dbReference type="Proteomes" id="UP000199206"/>
    </source>
</evidence>
<feature type="region of interest" description="Disordered" evidence="1">
    <location>
        <begin position="136"/>
        <end position="163"/>
    </location>
</feature>
<dbReference type="RefSeq" id="WP_244501657.1">
    <property type="nucleotide sequence ID" value="NZ_FOCF01000011.1"/>
</dbReference>
<dbReference type="STRING" id="1166340.SAMN05192583_3443"/>
<name>A0A1H8J0Z0_9SPHN</name>
<feature type="region of interest" description="Disordered" evidence="1">
    <location>
        <begin position="62"/>
        <end position="124"/>
    </location>
</feature>
<feature type="compositionally biased region" description="Low complexity" evidence="1">
    <location>
        <begin position="136"/>
        <end position="155"/>
    </location>
</feature>
<proteinExistence type="predicted"/>
<keyword evidence="2" id="KW-0812">Transmembrane</keyword>
<organism evidence="3 4">
    <name type="scientific">Sphingomonas gellani</name>
    <dbReference type="NCBI Taxonomy" id="1166340"/>
    <lineage>
        <taxon>Bacteria</taxon>
        <taxon>Pseudomonadati</taxon>
        <taxon>Pseudomonadota</taxon>
        <taxon>Alphaproteobacteria</taxon>
        <taxon>Sphingomonadales</taxon>
        <taxon>Sphingomonadaceae</taxon>
        <taxon>Sphingomonas</taxon>
    </lineage>
</organism>
<protein>
    <submittedName>
        <fullName evidence="3">Predicted 5' DNA nuclease, flap endonuclease-1-like, helix-3-turn-helix (H3TH) domain</fullName>
    </submittedName>
</protein>
<feature type="compositionally biased region" description="Low complexity" evidence="1">
    <location>
        <begin position="90"/>
        <end position="102"/>
    </location>
</feature>
<dbReference type="Gene3D" id="1.10.150.20">
    <property type="entry name" value="5' to 3' exonuclease, C-terminal subdomain"/>
    <property type="match status" value="1"/>
</dbReference>
<keyword evidence="3" id="KW-0378">Hydrolase</keyword>
<reference evidence="4" key="1">
    <citation type="submission" date="2016-10" db="EMBL/GenBank/DDBJ databases">
        <authorList>
            <person name="Varghese N."/>
            <person name="Submissions S."/>
        </authorList>
    </citation>
    <scope>NUCLEOTIDE SEQUENCE [LARGE SCALE GENOMIC DNA]</scope>
    <source>
        <strain evidence="4">S6-262</strain>
    </source>
</reference>
<evidence type="ECO:0000256" key="2">
    <source>
        <dbReference type="SAM" id="Phobius"/>
    </source>
</evidence>
<dbReference type="GO" id="GO:0004519">
    <property type="term" value="F:endonuclease activity"/>
    <property type="evidence" value="ECO:0007669"/>
    <property type="project" value="UniProtKB-KW"/>
</dbReference>
<keyword evidence="2" id="KW-1133">Transmembrane helix</keyword>
<keyword evidence="4" id="KW-1185">Reference proteome</keyword>
<accession>A0A1H8J0Z0</accession>
<dbReference type="Proteomes" id="UP000199206">
    <property type="component" value="Unassembled WGS sequence"/>
</dbReference>
<evidence type="ECO:0000313" key="3">
    <source>
        <dbReference type="EMBL" id="SEN73638.1"/>
    </source>
</evidence>
<dbReference type="EMBL" id="FOCF01000011">
    <property type="protein sequence ID" value="SEN73638.1"/>
    <property type="molecule type" value="Genomic_DNA"/>
</dbReference>
<dbReference type="AlphaFoldDB" id="A0A1H8J0Z0"/>
<keyword evidence="2" id="KW-0472">Membrane</keyword>
<gene>
    <name evidence="3" type="ORF">SAMN05192583_3443</name>
</gene>
<keyword evidence="3" id="KW-0540">Nuclease</keyword>